<dbReference type="PANTHER" id="PTHR23279">
    <property type="entry name" value="DEFECTIVE PROBOSCIS EXTENSION RESPONSE DPR -RELATED"/>
    <property type="match status" value="1"/>
</dbReference>
<sequence length="62" mass="6678">MTHDITLVSYDRGRRGVVVSTQKGSITTSRLLVELAETHHSGVYTCAPANSEPQSVTVHVIA</sequence>
<gene>
    <name evidence="1" type="ORF">Hamer_G017092</name>
</gene>
<protein>
    <submittedName>
        <fullName evidence="1">Putative T-lymphocyte activation antigen CD86-like</fullName>
    </submittedName>
</protein>
<dbReference type="InterPro" id="IPR037448">
    <property type="entry name" value="Zig-8"/>
</dbReference>
<keyword evidence="2" id="KW-1185">Reference proteome</keyword>
<dbReference type="GO" id="GO:0050808">
    <property type="term" value="P:synapse organization"/>
    <property type="evidence" value="ECO:0007669"/>
    <property type="project" value="TreeGrafter"/>
</dbReference>
<dbReference type="AlphaFoldDB" id="A0A8J5K2S3"/>
<accession>A0A8J5K2S3</accession>
<dbReference type="EMBL" id="JAHLQT010021820">
    <property type="protein sequence ID" value="KAG7167186.1"/>
    <property type="molecule type" value="Genomic_DNA"/>
</dbReference>
<dbReference type="GO" id="GO:0032589">
    <property type="term" value="C:neuron projection membrane"/>
    <property type="evidence" value="ECO:0007669"/>
    <property type="project" value="TreeGrafter"/>
</dbReference>
<name>A0A8J5K2S3_HOMAM</name>
<organism evidence="1 2">
    <name type="scientific">Homarus americanus</name>
    <name type="common">American lobster</name>
    <dbReference type="NCBI Taxonomy" id="6706"/>
    <lineage>
        <taxon>Eukaryota</taxon>
        <taxon>Metazoa</taxon>
        <taxon>Ecdysozoa</taxon>
        <taxon>Arthropoda</taxon>
        <taxon>Crustacea</taxon>
        <taxon>Multicrustacea</taxon>
        <taxon>Malacostraca</taxon>
        <taxon>Eumalacostraca</taxon>
        <taxon>Eucarida</taxon>
        <taxon>Decapoda</taxon>
        <taxon>Pleocyemata</taxon>
        <taxon>Astacidea</taxon>
        <taxon>Nephropoidea</taxon>
        <taxon>Nephropidae</taxon>
        <taxon>Homarus</taxon>
    </lineage>
</organism>
<dbReference type="Proteomes" id="UP000747542">
    <property type="component" value="Unassembled WGS sequence"/>
</dbReference>
<comment type="caution">
    <text evidence="1">The sequence shown here is derived from an EMBL/GenBank/DDBJ whole genome shotgun (WGS) entry which is preliminary data.</text>
</comment>
<dbReference type="PANTHER" id="PTHR23279:SF36">
    <property type="entry name" value="DEFECTIVE PROBOSCIS EXTENSION RESPONSE 9, ISOFORM A"/>
    <property type="match status" value="1"/>
</dbReference>
<evidence type="ECO:0000313" key="1">
    <source>
        <dbReference type="EMBL" id="KAG7167186.1"/>
    </source>
</evidence>
<reference evidence="1" key="1">
    <citation type="journal article" date="2021" name="Sci. Adv.">
        <title>The American lobster genome reveals insights on longevity, neural, and immune adaptations.</title>
        <authorList>
            <person name="Polinski J.M."/>
            <person name="Zimin A.V."/>
            <person name="Clark K.F."/>
            <person name="Kohn A.B."/>
            <person name="Sadowski N."/>
            <person name="Timp W."/>
            <person name="Ptitsyn A."/>
            <person name="Khanna P."/>
            <person name="Romanova D.Y."/>
            <person name="Williams P."/>
            <person name="Greenwood S.J."/>
            <person name="Moroz L.L."/>
            <person name="Walt D.R."/>
            <person name="Bodnar A.G."/>
        </authorList>
    </citation>
    <scope>NUCLEOTIDE SEQUENCE</scope>
    <source>
        <strain evidence="1">GMGI-L3</strain>
    </source>
</reference>
<proteinExistence type="predicted"/>
<dbReference type="Gene3D" id="2.60.40.10">
    <property type="entry name" value="Immunoglobulins"/>
    <property type="match status" value="1"/>
</dbReference>
<dbReference type="InterPro" id="IPR013783">
    <property type="entry name" value="Ig-like_fold"/>
</dbReference>
<evidence type="ECO:0000313" key="2">
    <source>
        <dbReference type="Proteomes" id="UP000747542"/>
    </source>
</evidence>
<feature type="non-terminal residue" evidence="1">
    <location>
        <position position="1"/>
    </location>
</feature>